<dbReference type="GO" id="GO:1990189">
    <property type="term" value="F:protein N-terminal-serine acetyltransferase activity"/>
    <property type="evidence" value="ECO:0007669"/>
    <property type="project" value="TreeGrafter"/>
</dbReference>
<evidence type="ECO:0000313" key="3">
    <source>
        <dbReference type="Proteomes" id="UP000199651"/>
    </source>
</evidence>
<accession>A0A1H0I3M1</accession>
<reference evidence="3" key="1">
    <citation type="submission" date="2016-10" db="EMBL/GenBank/DDBJ databases">
        <authorList>
            <person name="Varghese N."/>
            <person name="Submissions S."/>
        </authorList>
    </citation>
    <scope>NUCLEOTIDE SEQUENCE [LARGE SCALE GENOMIC DNA]</scope>
    <source>
        <strain evidence="3">IBRC-M 10655</strain>
    </source>
</reference>
<sequence>MLSVALTENAELRALEPWQGAEFFEHIDSARDYLDTWLPWVARIVDAGSAEVLLQSYADRQAKGEGRIYGIWIDGKLVGGTLFRTFDQRFNNCEVGVWLAPEAVGRGLVTRAVRLMIEWAVEERGMARVVWQAGATNTRSLATAERIGFTKEGVHREEFPHNGVRHDIVVYSILADEWRSLRGGNGGVVGVVEGSGDGGAAVAQGE</sequence>
<dbReference type="CDD" id="cd04301">
    <property type="entry name" value="NAT_SF"/>
    <property type="match status" value="1"/>
</dbReference>
<dbReference type="RefSeq" id="WP_091370920.1">
    <property type="nucleotide sequence ID" value="NZ_FNDV01000008.1"/>
</dbReference>
<dbReference type="OrthoDB" id="5191051at2"/>
<dbReference type="InterPro" id="IPR000182">
    <property type="entry name" value="GNAT_dom"/>
</dbReference>
<organism evidence="2 3">
    <name type="scientific">Actinokineospora alba</name>
    <dbReference type="NCBI Taxonomy" id="504798"/>
    <lineage>
        <taxon>Bacteria</taxon>
        <taxon>Bacillati</taxon>
        <taxon>Actinomycetota</taxon>
        <taxon>Actinomycetes</taxon>
        <taxon>Pseudonocardiales</taxon>
        <taxon>Pseudonocardiaceae</taxon>
        <taxon>Actinokineospora</taxon>
    </lineage>
</organism>
<dbReference type="AlphaFoldDB" id="A0A1H0I3M1"/>
<dbReference type="PANTHER" id="PTHR43441:SF10">
    <property type="entry name" value="ACETYLTRANSFERASE"/>
    <property type="match status" value="1"/>
</dbReference>
<keyword evidence="3" id="KW-1185">Reference proteome</keyword>
<dbReference type="Proteomes" id="UP000199651">
    <property type="component" value="Unassembled WGS sequence"/>
</dbReference>
<dbReference type="SUPFAM" id="SSF55729">
    <property type="entry name" value="Acyl-CoA N-acyltransferases (Nat)"/>
    <property type="match status" value="1"/>
</dbReference>
<dbReference type="InterPro" id="IPR016181">
    <property type="entry name" value="Acyl_CoA_acyltransferase"/>
</dbReference>
<proteinExistence type="predicted"/>
<dbReference type="InterPro" id="IPR051908">
    <property type="entry name" value="Ribosomal_N-acetyltransferase"/>
</dbReference>
<dbReference type="EMBL" id="FNJB01000002">
    <property type="protein sequence ID" value="SDO26032.1"/>
    <property type="molecule type" value="Genomic_DNA"/>
</dbReference>
<name>A0A1H0I3M1_9PSEU</name>
<protein>
    <submittedName>
        <fullName evidence="2">Protein N-acetyltransferase, RimJ/RimL family</fullName>
    </submittedName>
</protein>
<dbReference type="GO" id="GO:0005737">
    <property type="term" value="C:cytoplasm"/>
    <property type="evidence" value="ECO:0007669"/>
    <property type="project" value="TreeGrafter"/>
</dbReference>
<dbReference type="Gene3D" id="3.40.630.30">
    <property type="match status" value="1"/>
</dbReference>
<dbReference type="PROSITE" id="PS51186">
    <property type="entry name" value="GNAT"/>
    <property type="match status" value="1"/>
</dbReference>
<dbReference type="Pfam" id="PF13302">
    <property type="entry name" value="Acetyltransf_3"/>
    <property type="match status" value="1"/>
</dbReference>
<dbReference type="STRING" id="504798.SAMN05421871_10891"/>
<dbReference type="GO" id="GO:0008999">
    <property type="term" value="F:protein-N-terminal-alanine acetyltransferase activity"/>
    <property type="evidence" value="ECO:0007669"/>
    <property type="project" value="TreeGrafter"/>
</dbReference>
<evidence type="ECO:0000259" key="1">
    <source>
        <dbReference type="PROSITE" id="PS51186"/>
    </source>
</evidence>
<gene>
    <name evidence="2" type="ORF">SAMN05192558_102392</name>
</gene>
<keyword evidence="2" id="KW-0808">Transferase</keyword>
<feature type="domain" description="N-acetyltransferase" evidence="1">
    <location>
        <begin position="25"/>
        <end position="176"/>
    </location>
</feature>
<evidence type="ECO:0000313" key="2">
    <source>
        <dbReference type="EMBL" id="SDO26032.1"/>
    </source>
</evidence>
<dbReference type="PANTHER" id="PTHR43441">
    <property type="entry name" value="RIBOSOMAL-PROTEIN-SERINE ACETYLTRANSFERASE"/>
    <property type="match status" value="1"/>
</dbReference>